<reference evidence="3" key="1">
    <citation type="thesis" date="2020" institute="ProQuest LLC" country="789 East Eisenhower Parkway, Ann Arbor, MI, USA">
        <title>Comparative Genomics and Chromosome Evolution.</title>
        <authorList>
            <person name="Mudd A.B."/>
        </authorList>
    </citation>
    <scope>NUCLEOTIDE SEQUENCE</scope>
    <source>
        <strain evidence="3">Female2</strain>
        <tissue evidence="3">Blood</tissue>
    </source>
</reference>
<accession>A0A8T2JGQ7</accession>
<evidence type="ECO:0000256" key="2">
    <source>
        <dbReference type="PROSITE-ProRule" id="PRU00221"/>
    </source>
</evidence>
<evidence type="ECO:0000313" key="3">
    <source>
        <dbReference type="EMBL" id="KAG8444359.1"/>
    </source>
</evidence>
<dbReference type="PROSITE" id="PS50294">
    <property type="entry name" value="WD_REPEATS_REGION"/>
    <property type="match status" value="1"/>
</dbReference>
<proteinExistence type="predicted"/>
<protein>
    <recommendedName>
        <fullName evidence="5">WD repeat-containing protein 27</fullName>
    </recommendedName>
</protein>
<dbReference type="InterPro" id="IPR015943">
    <property type="entry name" value="WD40/YVTN_repeat-like_dom_sf"/>
</dbReference>
<dbReference type="InterPro" id="IPR036322">
    <property type="entry name" value="WD40_repeat_dom_sf"/>
</dbReference>
<dbReference type="SMART" id="SM00320">
    <property type="entry name" value="WD40"/>
    <property type="match status" value="3"/>
</dbReference>
<evidence type="ECO:0000256" key="1">
    <source>
        <dbReference type="ARBA" id="ARBA00022737"/>
    </source>
</evidence>
<organism evidence="3 4">
    <name type="scientific">Hymenochirus boettgeri</name>
    <name type="common">Congo dwarf clawed frog</name>
    <dbReference type="NCBI Taxonomy" id="247094"/>
    <lineage>
        <taxon>Eukaryota</taxon>
        <taxon>Metazoa</taxon>
        <taxon>Chordata</taxon>
        <taxon>Craniata</taxon>
        <taxon>Vertebrata</taxon>
        <taxon>Euteleostomi</taxon>
        <taxon>Amphibia</taxon>
        <taxon>Batrachia</taxon>
        <taxon>Anura</taxon>
        <taxon>Pipoidea</taxon>
        <taxon>Pipidae</taxon>
        <taxon>Pipinae</taxon>
        <taxon>Hymenochirus</taxon>
    </lineage>
</organism>
<keyword evidence="1" id="KW-0677">Repeat</keyword>
<dbReference type="SUPFAM" id="SSF50978">
    <property type="entry name" value="WD40 repeat-like"/>
    <property type="match status" value="1"/>
</dbReference>
<sequence>MGKEMFSKPVRCPQFYFMDTFILLSVGAELQLLRYSLEECKDEIKRYKKNCWCKPVQKFQMNSAVEITGLTAVNDFYSYLVLAIGTNRALEVFDLNASSSMAVIPDIHTKAAHQICQNKGSVFSIQAPEAYNLFVTAAIGDGLKLWDIRTLRCVRRYEGHVNRCQPCGVAISPCGRFIACGSEDRCAYIYELCSNTYLQKIPGHTQAVINVAFNPSSSQLTTATIDGKLQIFIS</sequence>
<keyword evidence="2" id="KW-0853">WD repeat</keyword>
<evidence type="ECO:0000313" key="4">
    <source>
        <dbReference type="Proteomes" id="UP000812440"/>
    </source>
</evidence>
<evidence type="ECO:0008006" key="5">
    <source>
        <dbReference type="Google" id="ProtNLM"/>
    </source>
</evidence>
<dbReference type="InterPro" id="IPR001680">
    <property type="entry name" value="WD40_rpt"/>
</dbReference>
<comment type="caution">
    <text evidence="3">The sequence shown here is derived from an EMBL/GenBank/DDBJ whole genome shotgun (WGS) entry which is preliminary data.</text>
</comment>
<dbReference type="PROSITE" id="PS50082">
    <property type="entry name" value="WD_REPEATS_2"/>
    <property type="match status" value="1"/>
</dbReference>
<feature type="repeat" description="WD" evidence="2">
    <location>
        <begin position="201"/>
        <end position="234"/>
    </location>
</feature>
<dbReference type="AlphaFoldDB" id="A0A8T2JGQ7"/>
<dbReference type="PANTHER" id="PTHR44525">
    <property type="entry name" value="WD REPEAT-CONTAINING PROTEIN 27"/>
    <property type="match status" value="1"/>
</dbReference>
<dbReference type="PANTHER" id="PTHR44525:SF1">
    <property type="entry name" value="WD REPEAT-CONTAINING PROTEIN 27"/>
    <property type="match status" value="1"/>
</dbReference>
<dbReference type="Gene3D" id="2.130.10.10">
    <property type="entry name" value="YVTN repeat-like/Quinoprotein amine dehydrogenase"/>
    <property type="match status" value="1"/>
</dbReference>
<dbReference type="InterPro" id="IPR042411">
    <property type="entry name" value="WDR27"/>
</dbReference>
<dbReference type="OrthoDB" id="20669at2759"/>
<dbReference type="Pfam" id="PF00400">
    <property type="entry name" value="WD40"/>
    <property type="match status" value="2"/>
</dbReference>
<gene>
    <name evidence="3" type="ORF">GDO86_009520</name>
</gene>
<dbReference type="EMBL" id="JAACNH010000004">
    <property type="protein sequence ID" value="KAG8444359.1"/>
    <property type="molecule type" value="Genomic_DNA"/>
</dbReference>
<name>A0A8T2JGQ7_9PIPI</name>
<keyword evidence="4" id="KW-1185">Reference proteome</keyword>
<dbReference type="Proteomes" id="UP000812440">
    <property type="component" value="Chromosome 5"/>
</dbReference>